<keyword evidence="3" id="KW-1185">Reference proteome</keyword>
<reference evidence="2" key="1">
    <citation type="journal article" date="2022" name="bioRxiv">
        <title>Sequencing and chromosome-scale assembly of the giantPleurodeles waltlgenome.</title>
        <authorList>
            <person name="Brown T."/>
            <person name="Elewa A."/>
            <person name="Iarovenko S."/>
            <person name="Subramanian E."/>
            <person name="Araus A.J."/>
            <person name="Petzold A."/>
            <person name="Susuki M."/>
            <person name="Suzuki K.-i.T."/>
            <person name="Hayashi T."/>
            <person name="Toyoda A."/>
            <person name="Oliveira C."/>
            <person name="Osipova E."/>
            <person name="Leigh N.D."/>
            <person name="Simon A."/>
            <person name="Yun M.H."/>
        </authorList>
    </citation>
    <scope>NUCLEOTIDE SEQUENCE</scope>
    <source>
        <strain evidence="2">20211129_DDA</strain>
        <tissue evidence="2">Liver</tissue>
    </source>
</reference>
<dbReference type="Proteomes" id="UP001066276">
    <property type="component" value="Chromosome 4_1"/>
</dbReference>
<feature type="region of interest" description="Disordered" evidence="1">
    <location>
        <begin position="1"/>
        <end position="69"/>
    </location>
</feature>
<accession>A0AAV7TBI5</accession>
<proteinExistence type="predicted"/>
<protein>
    <submittedName>
        <fullName evidence="2">Uncharacterized protein</fullName>
    </submittedName>
</protein>
<organism evidence="2 3">
    <name type="scientific">Pleurodeles waltl</name>
    <name type="common">Iberian ribbed newt</name>
    <dbReference type="NCBI Taxonomy" id="8319"/>
    <lineage>
        <taxon>Eukaryota</taxon>
        <taxon>Metazoa</taxon>
        <taxon>Chordata</taxon>
        <taxon>Craniata</taxon>
        <taxon>Vertebrata</taxon>
        <taxon>Euteleostomi</taxon>
        <taxon>Amphibia</taxon>
        <taxon>Batrachia</taxon>
        <taxon>Caudata</taxon>
        <taxon>Salamandroidea</taxon>
        <taxon>Salamandridae</taxon>
        <taxon>Pleurodelinae</taxon>
        <taxon>Pleurodeles</taxon>
    </lineage>
</organism>
<dbReference type="EMBL" id="JANPWB010000007">
    <property type="protein sequence ID" value="KAJ1173914.1"/>
    <property type="molecule type" value="Genomic_DNA"/>
</dbReference>
<dbReference type="AlphaFoldDB" id="A0AAV7TBI5"/>
<sequence length="85" mass="9188">MAVPPLPSGKLPLGDNTLIPEELQNSDPLDVDSHPVSDVDLDPSGLRHPSPDPKLLVDDTSDGDTGYLSEILNPENILHPRFQRG</sequence>
<name>A0AAV7TBI5_PLEWA</name>
<evidence type="ECO:0000256" key="1">
    <source>
        <dbReference type="SAM" id="MobiDB-lite"/>
    </source>
</evidence>
<evidence type="ECO:0000313" key="3">
    <source>
        <dbReference type="Proteomes" id="UP001066276"/>
    </source>
</evidence>
<gene>
    <name evidence="2" type="ORF">NDU88_005738</name>
</gene>
<evidence type="ECO:0000313" key="2">
    <source>
        <dbReference type="EMBL" id="KAJ1173914.1"/>
    </source>
</evidence>
<comment type="caution">
    <text evidence="2">The sequence shown here is derived from an EMBL/GenBank/DDBJ whole genome shotgun (WGS) entry which is preliminary data.</text>
</comment>